<evidence type="ECO:0000313" key="2">
    <source>
        <dbReference type="Proteomes" id="UP000223976"/>
    </source>
</evidence>
<protein>
    <submittedName>
        <fullName evidence="1">Uncharacterized protein</fullName>
    </submittedName>
</protein>
<evidence type="ECO:0000313" key="1">
    <source>
        <dbReference type="EMBL" id="AMR59710.1"/>
    </source>
</evidence>
<proteinExistence type="predicted"/>
<name>A0A142IIC2_9CAUD</name>
<accession>A0A142IIC2</accession>
<organism evidence="1 2">
    <name type="scientific">Enterobacteria phage SEGD1</name>
    <dbReference type="NCBI Taxonomy" id="1805456"/>
    <lineage>
        <taxon>Viruses</taxon>
        <taxon>Duplodnaviria</taxon>
        <taxon>Heunggongvirae</taxon>
        <taxon>Uroviricota</taxon>
        <taxon>Caudoviricetes</taxon>
        <taxon>Chimalliviridae</taxon>
        <taxon>Seoulvirus</taxon>
        <taxon>Seoulvirus SPN3US</taxon>
    </lineage>
</organism>
<dbReference type="Proteomes" id="UP000223976">
    <property type="component" value="Segment"/>
</dbReference>
<gene>
    <name evidence="1" type="ORF">SEGD1_061</name>
</gene>
<sequence length="109" mass="12188">MEKKSVKGYVMEVTPKAAELAKEYTDCILPLTSIVVCEGSFYLIFGSNELVYAYIDDPDQVTALSIAMGKRLSDKMIEFVVGQTMDIIRNPVGHSGIKCKKWQLAWLAH</sequence>
<reference evidence="1 2" key="1">
    <citation type="submission" date="2016-02" db="EMBL/GenBank/DDBJ databases">
        <title>Complete genome sequence of a polyvalent bacteriophage, SEGD1, simultaneously inhibiting both Salmonella enterica and Escherichia coli O157:H7.</title>
        <authorList>
            <person name="Fan J."/>
            <person name="Ma J."/>
        </authorList>
    </citation>
    <scope>NUCLEOTIDE SEQUENCE [LARGE SCALE GENOMIC DNA]</scope>
</reference>
<dbReference type="EMBL" id="KU726251">
    <property type="protein sequence ID" value="AMR59710.1"/>
    <property type="molecule type" value="Genomic_DNA"/>
</dbReference>